<name>G3I4Y2_CRIGR</name>
<dbReference type="EMBL" id="JH001273">
    <property type="protein sequence ID" value="EGW14953.1"/>
    <property type="molecule type" value="Genomic_DNA"/>
</dbReference>
<sequence length="66" mass="7425">MKKGTRKILAAASPLNNAYLTNTKNQVSLKVGKVAVLKTICYPREANCFCAEVMLQLEKNKKQKRQ</sequence>
<organism evidence="1 2">
    <name type="scientific">Cricetulus griseus</name>
    <name type="common">Chinese hamster</name>
    <name type="synonym">Cricetulus barabensis griseus</name>
    <dbReference type="NCBI Taxonomy" id="10029"/>
    <lineage>
        <taxon>Eukaryota</taxon>
        <taxon>Metazoa</taxon>
        <taxon>Chordata</taxon>
        <taxon>Craniata</taxon>
        <taxon>Vertebrata</taxon>
        <taxon>Euteleostomi</taxon>
        <taxon>Mammalia</taxon>
        <taxon>Eutheria</taxon>
        <taxon>Euarchontoglires</taxon>
        <taxon>Glires</taxon>
        <taxon>Rodentia</taxon>
        <taxon>Myomorpha</taxon>
        <taxon>Muroidea</taxon>
        <taxon>Cricetidae</taxon>
        <taxon>Cricetinae</taxon>
        <taxon>Cricetulus</taxon>
    </lineage>
</organism>
<evidence type="ECO:0000313" key="2">
    <source>
        <dbReference type="Proteomes" id="UP000001075"/>
    </source>
</evidence>
<reference evidence="2" key="1">
    <citation type="journal article" date="2011" name="Nat. Biotechnol.">
        <title>The genomic sequence of the Chinese hamster ovary (CHO)-K1 cell line.</title>
        <authorList>
            <person name="Xu X."/>
            <person name="Nagarajan H."/>
            <person name="Lewis N.E."/>
            <person name="Pan S."/>
            <person name="Cai Z."/>
            <person name="Liu X."/>
            <person name="Chen W."/>
            <person name="Xie M."/>
            <person name="Wang W."/>
            <person name="Hammond S."/>
            <person name="Andersen M.R."/>
            <person name="Neff N."/>
            <person name="Passarelli B."/>
            <person name="Koh W."/>
            <person name="Fan H.C."/>
            <person name="Wang J."/>
            <person name="Gui Y."/>
            <person name="Lee K.H."/>
            <person name="Betenbaugh M.J."/>
            <person name="Quake S.R."/>
            <person name="Famili I."/>
            <person name="Palsson B.O."/>
            <person name="Wang J."/>
        </authorList>
    </citation>
    <scope>NUCLEOTIDE SEQUENCE [LARGE SCALE GENOMIC DNA]</scope>
    <source>
        <strain evidence="2">CHO K1 cell line</strain>
    </source>
</reference>
<accession>G3I4Y2</accession>
<gene>
    <name evidence="1" type="ORF">I79_018523</name>
</gene>
<dbReference type="InParanoid" id="G3I4Y2"/>
<dbReference type="AlphaFoldDB" id="G3I4Y2"/>
<protein>
    <submittedName>
        <fullName evidence="1">Uncharacterized protein</fullName>
    </submittedName>
</protein>
<dbReference type="Proteomes" id="UP000001075">
    <property type="component" value="Unassembled WGS sequence"/>
</dbReference>
<proteinExistence type="predicted"/>
<evidence type="ECO:0000313" key="1">
    <source>
        <dbReference type="EMBL" id="EGW14953.1"/>
    </source>
</evidence>